<sequence length="53" mass="6212">MRRASLIKDKELAVGRSFMAFTICRANPIKDKELVAAEYFRVFQNVPRQPNER</sequence>
<accession>A0A656H9P8</accession>
<dbReference type="Proteomes" id="UP000005317">
    <property type="component" value="Unassembled WGS sequence"/>
</dbReference>
<keyword evidence="2" id="KW-1185">Reference proteome</keyword>
<reference evidence="2" key="1">
    <citation type="journal article" date="2011" name="Stand. Genomic Sci.">
        <title>Genome sequence of the filamentous, gliding Thiothrix nivea neotype strain (JP2(T)).</title>
        <authorList>
            <person name="Lapidus A."/>
            <person name="Nolan M."/>
            <person name="Lucas S."/>
            <person name="Glavina Del Rio T."/>
            <person name="Tice H."/>
            <person name="Cheng J.F."/>
            <person name="Tapia R."/>
            <person name="Han C."/>
            <person name="Goodwin L."/>
            <person name="Pitluck S."/>
            <person name="Liolios K."/>
            <person name="Pagani I."/>
            <person name="Ivanova N."/>
            <person name="Huntemann M."/>
            <person name="Mavromatis K."/>
            <person name="Mikhailova N."/>
            <person name="Pati A."/>
            <person name="Chen A."/>
            <person name="Palaniappan K."/>
            <person name="Land M."/>
            <person name="Brambilla E.M."/>
            <person name="Rohde M."/>
            <person name="Abt B."/>
            <person name="Verbarg S."/>
            <person name="Goker M."/>
            <person name="Bristow J."/>
            <person name="Eisen J.A."/>
            <person name="Markowitz V."/>
            <person name="Hugenholtz P."/>
            <person name="Kyrpides N.C."/>
            <person name="Klenk H.P."/>
            <person name="Woyke T."/>
        </authorList>
    </citation>
    <scope>NUCLEOTIDE SEQUENCE [LARGE SCALE GENOMIC DNA]</scope>
    <source>
        <strain evidence="2">ATCC 35100 / DSM 5205 / JP2</strain>
    </source>
</reference>
<name>A0A656H9P8_THINJ</name>
<gene>
    <name evidence="1" type="ORF">Thini_0085</name>
</gene>
<evidence type="ECO:0000313" key="2">
    <source>
        <dbReference type="Proteomes" id="UP000005317"/>
    </source>
</evidence>
<evidence type="ECO:0000313" key="1">
    <source>
        <dbReference type="EMBL" id="EIJ32752.1"/>
    </source>
</evidence>
<proteinExistence type="predicted"/>
<organism evidence="1 2">
    <name type="scientific">Thiothrix nivea (strain ATCC 35100 / DSM 5205 / JP2)</name>
    <dbReference type="NCBI Taxonomy" id="870187"/>
    <lineage>
        <taxon>Bacteria</taxon>
        <taxon>Pseudomonadati</taxon>
        <taxon>Pseudomonadota</taxon>
        <taxon>Gammaproteobacteria</taxon>
        <taxon>Thiotrichales</taxon>
        <taxon>Thiotrichaceae</taxon>
        <taxon>Thiothrix</taxon>
    </lineage>
</organism>
<protein>
    <submittedName>
        <fullName evidence="1">Uncharacterized protein</fullName>
    </submittedName>
</protein>
<dbReference type="AlphaFoldDB" id="A0A656H9P8"/>
<dbReference type="EMBL" id="JH651384">
    <property type="protein sequence ID" value="EIJ32752.1"/>
    <property type="molecule type" value="Genomic_DNA"/>
</dbReference>